<dbReference type="PRINTS" id="PR01179">
    <property type="entry name" value="ODADCRBXLASE"/>
</dbReference>
<feature type="modified residue" description="N6-(pyridoxal phosphate)lysine" evidence="5">
    <location>
        <position position="49"/>
    </location>
</feature>
<keyword evidence="3 5" id="KW-0663">Pyridoxal phosphate</keyword>
<evidence type="ECO:0000256" key="3">
    <source>
        <dbReference type="ARBA" id="ARBA00022898"/>
    </source>
</evidence>
<dbReference type="EMBL" id="QJKF01000024">
    <property type="protein sequence ID" value="PXX54568.1"/>
    <property type="molecule type" value="Genomic_DNA"/>
</dbReference>
<comment type="cofactor">
    <cofactor evidence="1 5">
        <name>pyridoxal 5'-phosphate</name>
        <dbReference type="ChEBI" id="CHEBI:597326"/>
    </cofactor>
</comment>
<keyword evidence="4" id="KW-0456">Lyase</keyword>
<proteinExistence type="inferred from homology"/>
<comment type="similarity">
    <text evidence="2">Belongs to the Orn/Lys/Arg decarboxylase class-II family.</text>
</comment>
<dbReference type="FunFam" id="3.20.20.10:FF:000008">
    <property type="entry name" value="Ornithine decarboxylase"/>
    <property type="match status" value="1"/>
</dbReference>
<dbReference type="GO" id="GO:0005737">
    <property type="term" value="C:cytoplasm"/>
    <property type="evidence" value="ECO:0007669"/>
    <property type="project" value="TreeGrafter"/>
</dbReference>
<dbReference type="GO" id="GO:0033387">
    <property type="term" value="P:putrescine biosynthetic process from arginine, via ornithine"/>
    <property type="evidence" value="ECO:0007669"/>
    <property type="project" value="TreeGrafter"/>
</dbReference>
<evidence type="ECO:0000259" key="6">
    <source>
        <dbReference type="Pfam" id="PF02784"/>
    </source>
</evidence>
<protein>
    <submittedName>
        <fullName evidence="7">Ornithine decarboxylase</fullName>
    </submittedName>
</protein>
<dbReference type="SUPFAM" id="SSF51419">
    <property type="entry name" value="PLP-binding barrel"/>
    <property type="match status" value="1"/>
</dbReference>
<sequence>MLTHPVGSASCHPRAPESPFLVIYPERVRANFHALHAAMPAARIRFAVKASPVPELIRALDEEGAEFDVASIGEIELCLALGVEPDTLCYGNPIKKAADIARAYALGVRRFAFDTEDDLLRIVEHAPGSEVECRFLASAPESRTPFGTKFGCTPGEAFRLLVRARDLGLIVGGPYFHVGSQQLDPNAWRIGIEQAGRITEALADKDIHIRSVNIGGGLPIAYADPAPGVAEIAAVIDAAVTEFLPETAELVVEPGRALVGSAGIIHAEVVGVRIAPDARRWVYLDIGRYNGMAETENEYIAYRFVTDRDGDPVDEAVVAGPTCDGDDVLYQRTRVLLPTTLRAGDRIQILDTGAYTASYSSVSFNGFPPLTVHVSGAERE</sequence>
<dbReference type="Gene3D" id="2.40.37.10">
    <property type="entry name" value="Lyase, Ornithine Decarboxylase, Chain A, domain 1"/>
    <property type="match status" value="1"/>
</dbReference>
<dbReference type="PANTHER" id="PTHR11482:SF6">
    <property type="entry name" value="ORNITHINE DECARBOXYLASE 1-RELATED"/>
    <property type="match status" value="1"/>
</dbReference>
<dbReference type="RefSeq" id="WP_051186871.1">
    <property type="nucleotide sequence ID" value="NZ_QJKF01000024.1"/>
</dbReference>
<evidence type="ECO:0000256" key="5">
    <source>
        <dbReference type="PIRSR" id="PIRSR600183-50"/>
    </source>
</evidence>
<evidence type="ECO:0000256" key="4">
    <source>
        <dbReference type="ARBA" id="ARBA00023239"/>
    </source>
</evidence>
<dbReference type="PANTHER" id="PTHR11482">
    <property type="entry name" value="ARGININE/DIAMINOPIMELATE/ORNITHINE DECARBOXYLASE"/>
    <property type="match status" value="1"/>
</dbReference>
<reference evidence="7 8" key="1">
    <citation type="submission" date="2018-05" db="EMBL/GenBank/DDBJ databases">
        <title>Genomic Encyclopedia of Type Strains, Phase IV (KMG-IV): sequencing the most valuable type-strain genomes for metagenomic binning, comparative biology and taxonomic classification.</title>
        <authorList>
            <person name="Goeker M."/>
        </authorList>
    </citation>
    <scope>NUCLEOTIDE SEQUENCE [LARGE SCALE GENOMIC DNA]</scope>
    <source>
        <strain evidence="7 8">DSM 44704</strain>
    </source>
</reference>
<dbReference type="InterPro" id="IPR000183">
    <property type="entry name" value="Orn/DAP/Arg_de-COase"/>
</dbReference>
<dbReference type="Gene3D" id="3.20.20.10">
    <property type="entry name" value="Alanine racemase"/>
    <property type="match status" value="1"/>
</dbReference>
<keyword evidence="8" id="KW-1185">Reference proteome</keyword>
<evidence type="ECO:0000313" key="7">
    <source>
        <dbReference type="EMBL" id="PXX54568.1"/>
    </source>
</evidence>
<evidence type="ECO:0000313" key="8">
    <source>
        <dbReference type="Proteomes" id="UP000247569"/>
    </source>
</evidence>
<dbReference type="InterPro" id="IPR022657">
    <property type="entry name" value="De-COase2_CS"/>
</dbReference>
<evidence type="ECO:0000256" key="2">
    <source>
        <dbReference type="ARBA" id="ARBA00008872"/>
    </source>
</evidence>
<dbReference type="InterPro" id="IPR029066">
    <property type="entry name" value="PLP-binding_barrel"/>
</dbReference>
<dbReference type="InterPro" id="IPR022644">
    <property type="entry name" value="De-COase2_N"/>
</dbReference>
<gene>
    <name evidence="7" type="ORF">DFR70_1249</name>
</gene>
<dbReference type="PRINTS" id="PR01182">
    <property type="entry name" value="ORNDCRBXLASE"/>
</dbReference>
<accession>A0A318JRP8</accession>
<dbReference type="AlphaFoldDB" id="A0A318JRP8"/>
<dbReference type="InterPro" id="IPR009006">
    <property type="entry name" value="Ala_racemase/Decarboxylase_C"/>
</dbReference>
<evidence type="ECO:0000256" key="1">
    <source>
        <dbReference type="ARBA" id="ARBA00001933"/>
    </source>
</evidence>
<comment type="caution">
    <text evidence="7">The sequence shown here is derived from an EMBL/GenBank/DDBJ whole genome shotgun (WGS) entry which is preliminary data.</text>
</comment>
<dbReference type="InterPro" id="IPR002433">
    <property type="entry name" value="Orn_de-COase"/>
</dbReference>
<name>A0A318JRP8_9NOCA</name>
<dbReference type="PROSITE" id="PS00879">
    <property type="entry name" value="ODR_DC_2_2"/>
    <property type="match status" value="1"/>
</dbReference>
<dbReference type="OrthoDB" id="9802241at2"/>
<dbReference type="SUPFAM" id="SSF50621">
    <property type="entry name" value="Alanine racemase C-terminal domain-like"/>
    <property type="match status" value="1"/>
</dbReference>
<feature type="domain" description="Orn/DAP/Arg decarboxylase 2 N-terminal" evidence="6">
    <location>
        <begin position="27"/>
        <end position="259"/>
    </location>
</feature>
<dbReference type="Proteomes" id="UP000247569">
    <property type="component" value="Unassembled WGS sequence"/>
</dbReference>
<organism evidence="7 8">
    <name type="scientific">Nocardia tenerifensis</name>
    <dbReference type="NCBI Taxonomy" id="228006"/>
    <lineage>
        <taxon>Bacteria</taxon>
        <taxon>Bacillati</taxon>
        <taxon>Actinomycetota</taxon>
        <taxon>Actinomycetes</taxon>
        <taxon>Mycobacteriales</taxon>
        <taxon>Nocardiaceae</taxon>
        <taxon>Nocardia</taxon>
    </lineage>
</organism>
<dbReference type="CDD" id="cd00622">
    <property type="entry name" value="PLPDE_III_ODC"/>
    <property type="match status" value="1"/>
</dbReference>
<dbReference type="Pfam" id="PF02784">
    <property type="entry name" value="Orn_Arg_deC_N"/>
    <property type="match status" value="1"/>
</dbReference>
<feature type="active site" description="Proton donor" evidence="5">
    <location>
        <position position="323"/>
    </location>
</feature>
<dbReference type="GO" id="GO:0004586">
    <property type="term" value="F:ornithine decarboxylase activity"/>
    <property type="evidence" value="ECO:0007669"/>
    <property type="project" value="TreeGrafter"/>
</dbReference>